<keyword evidence="3" id="KW-1185">Reference proteome</keyword>
<dbReference type="InterPro" id="IPR002933">
    <property type="entry name" value="Peptidase_M20"/>
</dbReference>
<dbReference type="SUPFAM" id="SSF53187">
    <property type="entry name" value="Zn-dependent exopeptidases"/>
    <property type="match status" value="1"/>
</dbReference>
<dbReference type="SUPFAM" id="SSF55031">
    <property type="entry name" value="Bacterial exopeptidase dimerisation domain"/>
    <property type="match status" value="1"/>
</dbReference>
<dbReference type="RefSeq" id="WP_269311401.1">
    <property type="nucleotide sequence ID" value="NZ_CP114052.1"/>
</dbReference>
<dbReference type="InterPro" id="IPR017439">
    <property type="entry name" value="Amidohydrolase"/>
</dbReference>
<dbReference type="Pfam" id="PF01546">
    <property type="entry name" value="Peptidase_M20"/>
    <property type="match status" value="1"/>
</dbReference>
<dbReference type="PIRSF" id="PIRSF005962">
    <property type="entry name" value="Pept_M20D_amidohydro"/>
    <property type="match status" value="1"/>
</dbReference>
<evidence type="ECO:0000259" key="1">
    <source>
        <dbReference type="Pfam" id="PF07687"/>
    </source>
</evidence>
<dbReference type="InterPro" id="IPR036264">
    <property type="entry name" value="Bact_exopeptidase_dim_dom"/>
</dbReference>
<dbReference type="InterPro" id="IPR011650">
    <property type="entry name" value="Peptidase_M20_dimer"/>
</dbReference>
<organism evidence="2 3">
    <name type="scientific">Peptostreptococcus equinus</name>
    <dbReference type="NCBI Taxonomy" id="3003601"/>
    <lineage>
        <taxon>Bacteria</taxon>
        <taxon>Bacillati</taxon>
        <taxon>Bacillota</taxon>
        <taxon>Clostridia</taxon>
        <taxon>Peptostreptococcales</taxon>
        <taxon>Peptostreptococcaceae</taxon>
        <taxon>Peptostreptococcus</taxon>
    </lineage>
</organism>
<evidence type="ECO:0000313" key="3">
    <source>
        <dbReference type="Proteomes" id="UP001164187"/>
    </source>
</evidence>
<dbReference type="Gene3D" id="3.30.70.360">
    <property type="match status" value="1"/>
</dbReference>
<feature type="domain" description="Peptidase M20 dimerisation" evidence="1">
    <location>
        <begin position="181"/>
        <end position="275"/>
    </location>
</feature>
<sequence length="383" mass="43614">MNITTLDDIKRWRHHIHSRPELSMQEFETAKYIRTELEKMDIKYMTPMQTATIVYLEGKSDKTIMLRADIDALPIMEENNIEYKSLNPGVMHACGHDAHATMLLGATKELNELYKSGELANNVLIVFQPSEEANSGAYHLIKNFDFRSYNITAAFALHVNPDYEEGTIISRSGAIMASCNEYHIDFHGKSAHVGLREKGINALHAAVMVYQELSTIPTYYLDSKHTNIIHVGKMDVGEVMNAVPSFGHIQGTIRTYDIKDRELIKKRIKEICDGIEKSTKCRIEPRFNPAHPPVMNVQKLIPYAEKATMSVGAKFILKEYPYLLGEDFSFYSDIAPINFSFIGIRNEELKYTSGLHTPTIMMRDEVLPYGVDYFVNIANAEYQ</sequence>
<dbReference type="CDD" id="cd03886">
    <property type="entry name" value="M20_Acy1"/>
    <property type="match status" value="1"/>
</dbReference>
<dbReference type="Gene3D" id="3.40.630.10">
    <property type="entry name" value="Zn peptidases"/>
    <property type="match status" value="1"/>
</dbReference>
<dbReference type="Proteomes" id="UP001164187">
    <property type="component" value="Chromosome"/>
</dbReference>
<gene>
    <name evidence="2" type="ORF">O0R46_08980</name>
</gene>
<dbReference type="NCBIfam" id="TIGR01891">
    <property type="entry name" value="amidohydrolases"/>
    <property type="match status" value="1"/>
</dbReference>
<dbReference type="PANTHER" id="PTHR11014:SF63">
    <property type="entry name" value="METALLOPEPTIDASE, PUTATIVE (AFU_ORTHOLOGUE AFUA_6G09600)-RELATED"/>
    <property type="match status" value="1"/>
</dbReference>
<accession>A0ABY7JNG0</accession>
<reference evidence="2" key="1">
    <citation type="submission" date="2022-12" db="EMBL/GenBank/DDBJ databases">
        <title>Peptostreptococcus.</title>
        <authorList>
            <person name="Lee S.H."/>
        </authorList>
    </citation>
    <scope>NUCLEOTIDE SEQUENCE</scope>
    <source>
        <strain evidence="2">CBA3647</strain>
    </source>
</reference>
<evidence type="ECO:0000313" key="2">
    <source>
        <dbReference type="EMBL" id="WAW14704.1"/>
    </source>
</evidence>
<dbReference type="EMBL" id="CP114052">
    <property type="protein sequence ID" value="WAW14704.1"/>
    <property type="molecule type" value="Genomic_DNA"/>
</dbReference>
<dbReference type="PANTHER" id="PTHR11014">
    <property type="entry name" value="PEPTIDASE M20 FAMILY MEMBER"/>
    <property type="match status" value="1"/>
</dbReference>
<protein>
    <submittedName>
        <fullName evidence="2">M20 family metallopeptidase</fullName>
    </submittedName>
</protein>
<name>A0ABY7JNG0_9FIRM</name>
<dbReference type="Pfam" id="PF07687">
    <property type="entry name" value="M20_dimer"/>
    <property type="match status" value="1"/>
</dbReference>
<proteinExistence type="predicted"/>